<evidence type="ECO:0000313" key="3">
    <source>
        <dbReference type="Proteomes" id="UP000078546"/>
    </source>
</evidence>
<proteinExistence type="predicted"/>
<protein>
    <submittedName>
        <fullName evidence="1">Uncharacterized protein</fullName>
    </submittedName>
</protein>
<dbReference type="EMBL" id="FLQU01000594">
    <property type="protein sequence ID" value="SBS87731.1"/>
    <property type="molecule type" value="Genomic_DNA"/>
</dbReference>
<dbReference type="Proteomes" id="UP000078546">
    <property type="component" value="Unassembled WGS sequence"/>
</dbReference>
<sequence>MCCYDETHTIKASNAIVQCDGIPGSFLSVLCRAEELCMGHRLMRGVNCASEGRKTPHQDVLLAALTLFNAKLRGISPRTEYHFYVHLNQKKKKKNEWDNISVIKPPFSPPKTPTSSMYQFYEQRTEHFK</sequence>
<evidence type="ECO:0000313" key="4">
    <source>
        <dbReference type="Proteomes" id="UP000078560"/>
    </source>
</evidence>
<gene>
    <name evidence="2" type="ORF">POVCU1_040840</name>
    <name evidence="1" type="ORF">POVCU2_0044190</name>
</gene>
<accession>A0A1A8W482</accession>
<reference evidence="1" key="2">
    <citation type="submission" date="2016-05" db="EMBL/GenBank/DDBJ databases">
        <authorList>
            <person name="Lavstsen T."/>
            <person name="Jespersen J.S."/>
        </authorList>
    </citation>
    <scope>NUCLEOTIDE SEQUENCE [LARGE SCALE GENOMIC DNA]</scope>
</reference>
<reference evidence="3 4" key="1">
    <citation type="submission" date="2016-05" db="EMBL/GenBank/DDBJ databases">
        <authorList>
            <person name="Naeem Raeece"/>
        </authorList>
    </citation>
    <scope>NUCLEOTIDE SEQUENCE [LARGE SCALE GENOMIC DNA]</scope>
</reference>
<dbReference type="EMBL" id="FLQV01000751">
    <property type="protein sequence ID" value="SBS97771.1"/>
    <property type="molecule type" value="Genomic_DNA"/>
</dbReference>
<name>A0A1A8W482_PLAOA</name>
<organism evidence="1 4">
    <name type="scientific">Plasmodium ovale curtisi</name>
    <dbReference type="NCBI Taxonomy" id="864141"/>
    <lineage>
        <taxon>Eukaryota</taxon>
        <taxon>Sar</taxon>
        <taxon>Alveolata</taxon>
        <taxon>Apicomplexa</taxon>
        <taxon>Aconoidasida</taxon>
        <taxon>Haemosporida</taxon>
        <taxon>Plasmodiidae</taxon>
        <taxon>Plasmodium</taxon>
        <taxon>Plasmodium (Plasmodium)</taxon>
    </lineage>
</organism>
<dbReference type="Proteomes" id="UP000078560">
    <property type="component" value="Unassembled WGS sequence"/>
</dbReference>
<dbReference type="AlphaFoldDB" id="A0A1A8W482"/>
<evidence type="ECO:0000313" key="2">
    <source>
        <dbReference type="EMBL" id="SBS97771.1"/>
    </source>
</evidence>
<evidence type="ECO:0000313" key="1">
    <source>
        <dbReference type="EMBL" id="SBS87731.1"/>
    </source>
</evidence>